<dbReference type="OMA" id="IKRWIGA"/>
<feature type="compositionally biased region" description="Basic and acidic residues" evidence="1">
    <location>
        <begin position="1072"/>
        <end position="1091"/>
    </location>
</feature>
<dbReference type="STRING" id="759272.G0S2L3"/>
<organism evidence="4">
    <name type="scientific">Chaetomium thermophilum (strain DSM 1495 / CBS 144.50 / IMI 039719)</name>
    <name type="common">Thermochaetoides thermophila</name>
    <dbReference type="NCBI Taxonomy" id="759272"/>
    <lineage>
        <taxon>Eukaryota</taxon>
        <taxon>Fungi</taxon>
        <taxon>Dikarya</taxon>
        <taxon>Ascomycota</taxon>
        <taxon>Pezizomycotina</taxon>
        <taxon>Sordariomycetes</taxon>
        <taxon>Sordariomycetidae</taxon>
        <taxon>Sordariales</taxon>
        <taxon>Chaetomiaceae</taxon>
        <taxon>Thermochaetoides</taxon>
    </lineage>
</organism>
<feature type="region of interest" description="Disordered" evidence="1">
    <location>
        <begin position="820"/>
        <end position="841"/>
    </location>
</feature>
<sequence length="1147" mass="123604">MSGRSAYVRKKINEPTKGGRARAKSNASSSDNATINDYPIAPVPPVTYGSQRDPGLTRIDSNAPYYYGEEIPAYPQYPTHAGPAQIARPPSRRAAPAEHVTYVRVVRPVIPTSEVSGIEKSGLRSVLDKKSSEVRNGLAKAFTFKKGDKKAKEVERPPSSAVVRPSRGAGVVPKSPHDVHPPDISPTAIHPGPVAPQGHALSPVPEATPQPIGPSVMKRWIGGGRPVQRWNKLRKDPELWDPNGDVLVYFGQKGQGSLNPSFRLSSHIIEATESRYLVTLLREGLTDEDVNMPFSQQQHLGSGGYGRTKQPTPPASEDNSICDADGQISYEMYFPPPPNMSPQEQLRHNITTRNVFALLYHASLVGFSLYQALSDLHTRLIAWMPPESDNVGTIIKYLTARGLDDVRNDPETAVGLLAWSEGSDVRWEEGWRESFLHCAGLYSRLEKCADFTHVTPVTKALLERASLETQLRVQAAEERLAAFEFGDMWPSEVAVVANPSGPVTASPAKAAADRLQKFFLQHYTREFGTWPPAPVVQPGARQGEGEQVWLTRTVAQVLQKDFAALYDYLVNRDVIWDESEARPSRKWMMVSKSGNRDFEADTSDLPMTDMLIEFDNKHRYPHIPHPYPLVPESIPPTTTSSNSSTAAAKPASGIGSLFPGRSGNKPSPPNTGTNTPTSSSTNVSTSALERRVQLAYTEATNLCTFGSDFAHSRLTDAFAKFERSDMVGEIDPATARRGRWIVIYGVLQTLATVAVDSPGVRYSEGVAYHLSVRMRGQARLPPWKTRRHGLFAIEASHELSHCWVVVDSWEGGLSPGGGIGLANGGESSADEDALGTSPVDSRLHHRYHHDGFDVPYGSQSLHFPSVPRGTMSSTTTGSSGTRRVPSNSSRGGPPPRLRNRPPTAMTYATSSTGPVSSAASVISHSSSEGQRYNDPWGSHPPQLPPLSALVAAASASASARATAIPRRPSATSMGTSPVTPREHAIIGSNLMSSSTRSGAGHDDGWDGYWILSGTSPGGSTTGHVPSRYASTALGGGSSGLNAVPDESVAGDDDDVVADVDEKSFAMPAPFSDNERGSTRATTRTEESEETGRASVSEVGTEDSRGNNKAGAGFGAEGRRLRRHDGNGHGDDGLGLIIRDFDELGVID</sequence>
<protein>
    <recommendedName>
        <fullName evidence="2">DUF8004 domain-containing protein</fullName>
    </recommendedName>
</protein>
<feature type="domain" description="DUF8004" evidence="2">
    <location>
        <begin position="393"/>
        <end position="485"/>
    </location>
</feature>
<feature type="compositionally biased region" description="Polar residues" evidence="1">
    <location>
        <begin position="25"/>
        <end position="35"/>
    </location>
</feature>
<evidence type="ECO:0000259" key="2">
    <source>
        <dbReference type="Pfam" id="PF26013"/>
    </source>
</evidence>
<dbReference type="HOGENOM" id="CLU_007785_0_0_1"/>
<feature type="region of interest" description="Disordered" evidence="1">
    <location>
        <begin position="146"/>
        <end position="178"/>
    </location>
</feature>
<dbReference type="EMBL" id="GL988040">
    <property type="protein sequence ID" value="EGS22246.1"/>
    <property type="molecule type" value="Genomic_DNA"/>
</dbReference>
<feature type="compositionally biased region" description="Low complexity" evidence="1">
    <location>
        <begin position="631"/>
        <end position="652"/>
    </location>
</feature>
<dbReference type="Pfam" id="PF26013">
    <property type="entry name" value="DUF8004"/>
    <property type="match status" value="1"/>
</dbReference>
<dbReference type="PANTHER" id="PTHR39601:SF2">
    <property type="entry name" value="CHORIOGENIN HMINOR"/>
    <property type="match status" value="1"/>
</dbReference>
<dbReference type="GeneID" id="18255801"/>
<keyword evidence="4" id="KW-1185">Reference proteome</keyword>
<feature type="compositionally biased region" description="Low complexity" evidence="1">
    <location>
        <begin position="961"/>
        <end position="970"/>
    </location>
</feature>
<accession>G0S2L3</accession>
<feature type="region of interest" description="Disordered" evidence="1">
    <location>
        <begin position="1063"/>
        <end position="1134"/>
    </location>
</feature>
<name>G0S2L3_CHATD</name>
<dbReference type="OrthoDB" id="5302380at2759"/>
<evidence type="ECO:0000313" key="3">
    <source>
        <dbReference type="EMBL" id="EGS22246.1"/>
    </source>
</evidence>
<feature type="region of interest" description="Disordered" evidence="1">
    <location>
        <begin position="1"/>
        <end position="61"/>
    </location>
</feature>
<evidence type="ECO:0000313" key="4">
    <source>
        <dbReference type="Proteomes" id="UP000008066"/>
    </source>
</evidence>
<dbReference type="KEGG" id="cthr:CTHT_0017630"/>
<dbReference type="PANTHER" id="PTHR39601">
    <property type="entry name" value="CHORIOGENIN HMINOR"/>
    <property type="match status" value="1"/>
</dbReference>
<dbReference type="InterPro" id="IPR058317">
    <property type="entry name" value="DUF8004"/>
</dbReference>
<dbReference type="Proteomes" id="UP000008066">
    <property type="component" value="Unassembled WGS sequence"/>
</dbReference>
<dbReference type="eggNOG" id="ENOG502RYFW">
    <property type="taxonomic scope" value="Eukaryota"/>
</dbReference>
<proteinExistence type="predicted"/>
<feature type="region of interest" description="Disordered" evidence="1">
    <location>
        <begin position="961"/>
        <end position="980"/>
    </location>
</feature>
<evidence type="ECO:0000256" key="1">
    <source>
        <dbReference type="SAM" id="MobiDB-lite"/>
    </source>
</evidence>
<dbReference type="AlphaFoldDB" id="G0S2L3"/>
<reference evidence="3 4" key="1">
    <citation type="journal article" date="2011" name="Cell">
        <title>Insight into structure and assembly of the nuclear pore complex by utilizing the genome of a eukaryotic thermophile.</title>
        <authorList>
            <person name="Amlacher S."/>
            <person name="Sarges P."/>
            <person name="Flemming D."/>
            <person name="van Noort V."/>
            <person name="Kunze R."/>
            <person name="Devos D.P."/>
            <person name="Arumugam M."/>
            <person name="Bork P."/>
            <person name="Hurt E."/>
        </authorList>
    </citation>
    <scope>NUCLEOTIDE SEQUENCE [LARGE SCALE GENOMIC DNA]</scope>
    <source>
        <strain evidence="4">DSM 1495 / CBS 144.50 / IMI 039719</strain>
    </source>
</reference>
<feature type="region of interest" description="Disordered" evidence="1">
    <location>
        <begin position="627"/>
        <end position="686"/>
    </location>
</feature>
<gene>
    <name evidence="3" type="ORF">CTHT_0017630</name>
</gene>
<feature type="region of interest" description="Disordered" evidence="1">
    <location>
        <begin position="297"/>
        <end position="318"/>
    </location>
</feature>
<dbReference type="RefSeq" id="XP_006692265.1">
    <property type="nucleotide sequence ID" value="XM_006692202.1"/>
</dbReference>
<feature type="compositionally biased region" description="Low complexity" evidence="1">
    <location>
        <begin position="868"/>
        <end position="891"/>
    </location>
</feature>
<feature type="region of interest" description="Disordered" evidence="1">
    <location>
        <begin position="858"/>
        <end position="918"/>
    </location>
</feature>
<feature type="compositionally biased region" description="Low complexity" evidence="1">
    <location>
        <begin position="670"/>
        <end position="686"/>
    </location>
</feature>